<evidence type="ECO:0000313" key="2">
    <source>
        <dbReference type="Proteomes" id="UP001145114"/>
    </source>
</evidence>
<evidence type="ECO:0000313" key="1">
    <source>
        <dbReference type="EMBL" id="KAJ1675230.1"/>
    </source>
</evidence>
<comment type="caution">
    <text evidence="1">The sequence shown here is derived from an EMBL/GenBank/DDBJ whole genome shotgun (WGS) entry which is preliminary data.</text>
</comment>
<dbReference type="EMBL" id="JAMZIH010005412">
    <property type="protein sequence ID" value="KAJ1675230.1"/>
    <property type="molecule type" value="Genomic_DNA"/>
</dbReference>
<sequence>MTVQDLTSEQVTELFLRSLARPGTTASGPNEGKLRVRVLTQNMFIRPPGIKNNDNDFKDERLEYFIDEILPNYDIVCLQEMFEFGSNRRRLLLNAARQLGFGYYVASPTKNVWDMQIDGGLVILSRFPIVKHERVTYKRGMMSDWLASKGVLYAKVAVAHPQISSSEPGTASYLHIFTTHTQASYGSPVLMTQSDVKHRLLQLHQFHNFLEEVLPKHRADGEPVVLVGDFNVDSRAHNLEEGSPYERERQDGIETSDEGKAMIDIICGRGIDPAVLGSRNKDEFKGKVIYEFEDLLYTRHGYHPVTFGNIVVDPETGVARAREQVLTTKQDNMVMHSIDYVLWYNPGEPTNGVKAEMDDVAVVPNFVSGKSFTQISDHYGVGAIISFNKQPQAHQGDSEDKLIAT</sequence>
<protein>
    <submittedName>
        <fullName evidence="1">Uncharacterized protein</fullName>
    </submittedName>
</protein>
<keyword evidence="2" id="KW-1185">Reference proteome</keyword>
<name>A0ACC1HF38_9FUNG</name>
<dbReference type="Proteomes" id="UP001145114">
    <property type="component" value="Unassembled WGS sequence"/>
</dbReference>
<organism evidence="1 2">
    <name type="scientific">Spiromyces aspiralis</name>
    <dbReference type="NCBI Taxonomy" id="68401"/>
    <lineage>
        <taxon>Eukaryota</taxon>
        <taxon>Fungi</taxon>
        <taxon>Fungi incertae sedis</taxon>
        <taxon>Zoopagomycota</taxon>
        <taxon>Kickxellomycotina</taxon>
        <taxon>Kickxellomycetes</taxon>
        <taxon>Kickxellales</taxon>
        <taxon>Kickxellaceae</taxon>
        <taxon>Spiromyces</taxon>
    </lineage>
</organism>
<gene>
    <name evidence="1" type="ORF">EV182_001676</name>
</gene>
<reference evidence="1" key="1">
    <citation type="submission" date="2022-06" db="EMBL/GenBank/DDBJ databases">
        <title>Phylogenomic reconstructions and comparative analyses of Kickxellomycotina fungi.</title>
        <authorList>
            <person name="Reynolds N.K."/>
            <person name="Stajich J.E."/>
            <person name="Barry K."/>
            <person name="Grigoriev I.V."/>
            <person name="Crous P."/>
            <person name="Smith M.E."/>
        </authorList>
    </citation>
    <scope>NUCLEOTIDE SEQUENCE</scope>
    <source>
        <strain evidence="1">RSA 2271</strain>
    </source>
</reference>
<proteinExistence type="predicted"/>
<accession>A0ACC1HF38</accession>